<organism evidence="2 3">
    <name type="scientific">Methylobacterium gossipiicola</name>
    <dbReference type="NCBI Taxonomy" id="582675"/>
    <lineage>
        <taxon>Bacteria</taxon>
        <taxon>Pseudomonadati</taxon>
        <taxon>Pseudomonadota</taxon>
        <taxon>Alphaproteobacteria</taxon>
        <taxon>Hyphomicrobiales</taxon>
        <taxon>Methylobacteriaceae</taxon>
        <taxon>Methylobacterium</taxon>
    </lineage>
</organism>
<keyword evidence="3" id="KW-1185">Reference proteome</keyword>
<dbReference type="AlphaFoldDB" id="A0A1I2VVS8"/>
<feature type="transmembrane region" description="Helical" evidence="1">
    <location>
        <begin position="12"/>
        <end position="34"/>
    </location>
</feature>
<evidence type="ECO:0000256" key="1">
    <source>
        <dbReference type="SAM" id="Phobius"/>
    </source>
</evidence>
<sequence>MSGRPHRDGPIMLDLVFLATGLAFFALAAGYAALCERL</sequence>
<evidence type="ECO:0000313" key="2">
    <source>
        <dbReference type="EMBL" id="SFG91371.1"/>
    </source>
</evidence>
<keyword evidence="1" id="KW-0812">Transmembrane</keyword>
<dbReference type="Proteomes" id="UP000199229">
    <property type="component" value="Unassembled WGS sequence"/>
</dbReference>
<accession>A0A1I2VVS8</accession>
<proteinExistence type="predicted"/>
<gene>
    <name evidence="2" type="ORF">SAMN05192565_11694</name>
</gene>
<reference evidence="3" key="1">
    <citation type="submission" date="2016-10" db="EMBL/GenBank/DDBJ databases">
        <authorList>
            <person name="Varghese N."/>
            <person name="Submissions S."/>
        </authorList>
    </citation>
    <scope>NUCLEOTIDE SEQUENCE [LARGE SCALE GENOMIC DNA]</scope>
    <source>
        <strain evidence="3">Gh-105</strain>
    </source>
</reference>
<keyword evidence="1" id="KW-0472">Membrane</keyword>
<evidence type="ECO:0000313" key="3">
    <source>
        <dbReference type="Proteomes" id="UP000199229"/>
    </source>
</evidence>
<dbReference type="EMBL" id="FOPM01000016">
    <property type="protein sequence ID" value="SFG91371.1"/>
    <property type="molecule type" value="Genomic_DNA"/>
</dbReference>
<dbReference type="STRING" id="582675.SAMN05192565_11694"/>
<keyword evidence="1" id="KW-1133">Transmembrane helix</keyword>
<protein>
    <submittedName>
        <fullName evidence="2">Uncharacterized protein</fullName>
    </submittedName>
</protein>
<name>A0A1I2VVS8_9HYPH</name>